<feature type="compositionally biased region" description="Basic and acidic residues" evidence="1">
    <location>
        <begin position="72"/>
        <end position="88"/>
    </location>
</feature>
<feature type="compositionally biased region" description="Polar residues" evidence="1">
    <location>
        <begin position="48"/>
        <end position="66"/>
    </location>
</feature>
<sequence>MALSGVQIEKAKPAAVEQSSSLLLPTEKKMTKADLVSAVMSEEATAPELQSQLSHEQLSASNQEQGSVGDLSHLEGQRADVHADDHAGLRQGKVTPSRRRSGQASSVPLILLMLPSPIATRGRSQIRRCAVSVHELPPRLTLSEQATLPV</sequence>
<dbReference type="HOGENOM" id="CLU_1743435_0_0_1"/>
<dbReference type="EnsemblPlants" id="OMERI06G11700.1">
    <property type="protein sequence ID" value="OMERI06G11700.1"/>
    <property type="gene ID" value="OMERI06G11700"/>
</dbReference>
<proteinExistence type="predicted"/>
<organism evidence="2">
    <name type="scientific">Oryza meridionalis</name>
    <dbReference type="NCBI Taxonomy" id="40149"/>
    <lineage>
        <taxon>Eukaryota</taxon>
        <taxon>Viridiplantae</taxon>
        <taxon>Streptophyta</taxon>
        <taxon>Embryophyta</taxon>
        <taxon>Tracheophyta</taxon>
        <taxon>Spermatophyta</taxon>
        <taxon>Magnoliopsida</taxon>
        <taxon>Liliopsida</taxon>
        <taxon>Poales</taxon>
        <taxon>Poaceae</taxon>
        <taxon>BOP clade</taxon>
        <taxon>Oryzoideae</taxon>
        <taxon>Oryzeae</taxon>
        <taxon>Oryzinae</taxon>
        <taxon>Oryza</taxon>
    </lineage>
</organism>
<feature type="region of interest" description="Disordered" evidence="1">
    <location>
        <begin position="39"/>
        <end position="106"/>
    </location>
</feature>
<dbReference type="AlphaFoldDB" id="A0A0E0E068"/>
<evidence type="ECO:0000313" key="2">
    <source>
        <dbReference type="EnsemblPlants" id="OMERI06G11700.1"/>
    </source>
</evidence>
<name>A0A0E0E068_9ORYZ</name>
<reference evidence="2" key="1">
    <citation type="submission" date="2015-04" db="UniProtKB">
        <authorList>
            <consortium name="EnsemblPlants"/>
        </authorList>
    </citation>
    <scope>IDENTIFICATION</scope>
</reference>
<protein>
    <submittedName>
        <fullName evidence="2">Uncharacterized protein</fullName>
    </submittedName>
</protein>
<feature type="region of interest" description="Disordered" evidence="1">
    <location>
        <begin position="1"/>
        <end position="27"/>
    </location>
</feature>
<dbReference type="Gramene" id="OMERI06G11700.1">
    <property type="protein sequence ID" value="OMERI06G11700.1"/>
    <property type="gene ID" value="OMERI06G11700"/>
</dbReference>
<dbReference type="Proteomes" id="UP000008021">
    <property type="component" value="Chromosome 6"/>
</dbReference>
<evidence type="ECO:0000256" key="1">
    <source>
        <dbReference type="SAM" id="MobiDB-lite"/>
    </source>
</evidence>
<accession>A0A0E0E068</accession>
<evidence type="ECO:0000313" key="3">
    <source>
        <dbReference type="Proteomes" id="UP000008021"/>
    </source>
</evidence>
<reference evidence="2" key="2">
    <citation type="submission" date="2018-05" db="EMBL/GenBank/DDBJ databases">
        <title>OmerRS3 (Oryza meridionalis Reference Sequence Version 3).</title>
        <authorList>
            <person name="Zhang J."/>
            <person name="Kudrna D."/>
            <person name="Lee S."/>
            <person name="Talag J."/>
            <person name="Welchert J."/>
            <person name="Wing R.A."/>
        </authorList>
    </citation>
    <scope>NUCLEOTIDE SEQUENCE [LARGE SCALE GENOMIC DNA]</scope>
    <source>
        <strain evidence="2">cv. OR44</strain>
    </source>
</reference>
<keyword evidence="3" id="KW-1185">Reference proteome</keyword>